<dbReference type="EMBL" id="SRLO01001076">
    <property type="protein sequence ID" value="TNN41865.1"/>
    <property type="molecule type" value="Genomic_DNA"/>
</dbReference>
<comment type="caution">
    <text evidence="1">The sequence shown here is derived from an EMBL/GenBank/DDBJ whole genome shotgun (WGS) entry which is preliminary data.</text>
</comment>
<accession>A0A4Z2FLS6</accession>
<dbReference type="Proteomes" id="UP000314294">
    <property type="component" value="Unassembled WGS sequence"/>
</dbReference>
<dbReference type="AlphaFoldDB" id="A0A4Z2FLS6"/>
<reference evidence="1 2" key="1">
    <citation type="submission" date="2019-03" db="EMBL/GenBank/DDBJ databases">
        <title>First draft genome of Liparis tanakae, snailfish: a comprehensive survey of snailfish specific genes.</title>
        <authorList>
            <person name="Kim W."/>
            <person name="Song I."/>
            <person name="Jeong J.-H."/>
            <person name="Kim D."/>
            <person name="Kim S."/>
            <person name="Ryu S."/>
            <person name="Song J.Y."/>
            <person name="Lee S.K."/>
        </authorList>
    </citation>
    <scope>NUCLEOTIDE SEQUENCE [LARGE SCALE GENOMIC DNA]</scope>
    <source>
        <tissue evidence="1">Muscle</tissue>
    </source>
</reference>
<evidence type="ECO:0000313" key="1">
    <source>
        <dbReference type="EMBL" id="TNN41865.1"/>
    </source>
</evidence>
<sequence>MSVKQRDSQHGASAPSSAPPAALQRFLLGTFRASRVKFAFHCVSGEPRHGPIGSSRLLGVCEKRALVLNDSDGSQRREGGRAVA</sequence>
<organism evidence="1 2">
    <name type="scientific">Liparis tanakae</name>
    <name type="common">Tanaka's snailfish</name>
    <dbReference type="NCBI Taxonomy" id="230148"/>
    <lineage>
        <taxon>Eukaryota</taxon>
        <taxon>Metazoa</taxon>
        <taxon>Chordata</taxon>
        <taxon>Craniata</taxon>
        <taxon>Vertebrata</taxon>
        <taxon>Euteleostomi</taxon>
        <taxon>Actinopterygii</taxon>
        <taxon>Neopterygii</taxon>
        <taxon>Teleostei</taxon>
        <taxon>Neoteleostei</taxon>
        <taxon>Acanthomorphata</taxon>
        <taxon>Eupercaria</taxon>
        <taxon>Perciformes</taxon>
        <taxon>Cottioidei</taxon>
        <taxon>Cottales</taxon>
        <taxon>Liparidae</taxon>
        <taxon>Liparis</taxon>
    </lineage>
</organism>
<keyword evidence="2" id="KW-1185">Reference proteome</keyword>
<name>A0A4Z2FLS6_9TELE</name>
<gene>
    <name evidence="1" type="ORF">EYF80_047962</name>
</gene>
<proteinExistence type="predicted"/>
<protein>
    <submittedName>
        <fullName evidence="1">Uncharacterized protein</fullName>
    </submittedName>
</protein>
<evidence type="ECO:0000313" key="2">
    <source>
        <dbReference type="Proteomes" id="UP000314294"/>
    </source>
</evidence>